<dbReference type="Pfam" id="PF01490">
    <property type="entry name" value="Aa_trans"/>
    <property type="match status" value="1"/>
</dbReference>
<feature type="transmembrane region" description="Helical" evidence="9">
    <location>
        <begin position="718"/>
        <end position="746"/>
    </location>
</feature>
<accession>A0A1I7XVQ7</accession>
<feature type="domain" description="TCTP" evidence="10">
    <location>
        <begin position="1"/>
        <end position="61"/>
    </location>
</feature>
<feature type="transmembrane region" description="Helical" evidence="9">
    <location>
        <begin position="791"/>
        <end position="809"/>
    </location>
</feature>
<dbReference type="PROSITE" id="PS01002">
    <property type="entry name" value="TCTP_1"/>
    <property type="match status" value="1"/>
</dbReference>
<evidence type="ECO:0000256" key="3">
    <source>
        <dbReference type="ARBA" id="ARBA00022989"/>
    </source>
</evidence>
<reference evidence="12" key="1">
    <citation type="submission" date="2016-11" db="UniProtKB">
        <authorList>
            <consortium name="WormBaseParasite"/>
        </authorList>
    </citation>
    <scope>IDENTIFICATION</scope>
</reference>
<evidence type="ECO:0000256" key="5">
    <source>
        <dbReference type="ARBA" id="ARBA00023180"/>
    </source>
</evidence>
<evidence type="ECO:0000256" key="2">
    <source>
        <dbReference type="ARBA" id="ARBA00022692"/>
    </source>
</evidence>
<evidence type="ECO:0000256" key="8">
    <source>
        <dbReference type="PROSITE-ProRule" id="PRU01133"/>
    </source>
</evidence>
<comment type="similarity">
    <text evidence="6">Belongs to the TMEM104 family.</text>
</comment>
<sequence>MKLVDDLIYEFKGKHVIRKEGEIVLAGSNPSAEEGEDEGSDEHVERGIDIILNHKLVVCQLKLLILIFSCDNLVIKNIVTRMVKKFLLSCSLRRLFYQRRFKWVQCSLCSQICNRRCISYLLHNVKRHGKAIPISTYFMFNLLFIDMFVSAWEEDDSGIHEKNMKDPMEQFLTAAEEGDLNTVMRMLNENRELISGRDGDGYTALHRAAYNNHIDVVSYLLQNGADPEGRHNCVSHWQRESCVADLCKTLNEIDESKQSLLEDTLWMEEGDSIRTTDLGKGRYCTKCSRNAPIRLPFPFRFIFYIGPISIIRWLFGYADLFHAVVCSVFSFSAASFVAALGFFGMQIYYTSYGYTMYEYHNGNFRATYDGDGDSVGERFSLIFGRYWLANFVFPLIWNPPLLTPQIATNLFRVGLLYIFNLIVGTGALALPKAFQTAGYVLSIVVLMISCLVSYVSSTFVIESLSVANAVKARERKKENVPSDYNDVIVSESGPSSFEILQRIELSQMASMFLGRSGVIFSYVALNVYLFGDLAIYSTTVPKSVMNILCSTVNTSTVLPTDMCRSDWPKFLDRFTVYRLSVICFIMICTPMVLMGIAKTKYLQMATTLSRWTAFLLMLFLATSQLIVSGAATNPPAANIHSFGSLFGVAVYAFMCHHSLPSLITPMTSKSGIFSKLSGIYILVLSFYLTLAMTGSFAFSHVQDVYTLNFLHDEFTSVFYFICDHFLALFPVFTLTTNYPIVAITLINNIKVFKEMVPTNNGTRVEEESLLDNDHETPLRPRSRNIRPTEPIDLIIPIIVLGLPTLISMLTDDVLLLAAITGSYPGVGVQFLIPCFLVIHARTYAKGTLNFPVPKKHASPFHSNAWPYAIFFWAAFSTVIVTLNMLSFQF</sequence>
<evidence type="ECO:0000256" key="7">
    <source>
        <dbReference type="PROSITE-ProRule" id="PRU00023"/>
    </source>
</evidence>
<dbReference type="InterPro" id="IPR013057">
    <property type="entry name" value="AA_transpt_TM"/>
</dbReference>
<keyword evidence="2 9" id="KW-0812">Transmembrane</keyword>
<dbReference type="Pfam" id="PF00838">
    <property type="entry name" value="TCTP"/>
    <property type="match status" value="1"/>
</dbReference>
<comment type="subcellular location">
    <subcellularLocation>
        <location evidence="1">Membrane</location>
        <topology evidence="1">Multi-pass membrane protein</topology>
    </subcellularLocation>
</comment>
<dbReference type="SUPFAM" id="SSF51316">
    <property type="entry name" value="Mss4-like"/>
    <property type="match status" value="1"/>
</dbReference>
<feature type="transmembrane region" description="Helical" evidence="9">
    <location>
        <begin position="409"/>
        <end position="430"/>
    </location>
</feature>
<dbReference type="PANTHER" id="PTHR16189:SF0">
    <property type="entry name" value="TRANSMEMBRANE PROTEIN 104"/>
    <property type="match status" value="1"/>
</dbReference>
<proteinExistence type="inferred from homology"/>
<dbReference type="Gene3D" id="2.170.150.10">
    <property type="entry name" value="Metal Binding Protein, Guanine Nucleotide Exchange Factor, Chain A"/>
    <property type="match status" value="1"/>
</dbReference>
<evidence type="ECO:0000256" key="4">
    <source>
        <dbReference type="ARBA" id="ARBA00023136"/>
    </source>
</evidence>
<protein>
    <submittedName>
        <fullName evidence="12">Translationally-controlled tumor protein homolog</fullName>
    </submittedName>
</protein>
<dbReference type="InterPro" id="IPR018103">
    <property type="entry name" value="Translation_control_tumour_CS"/>
</dbReference>
<dbReference type="InterPro" id="IPR011057">
    <property type="entry name" value="Mss4-like_sf"/>
</dbReference>
<evidence type="ECO:0000313" key="12">
    <source>
        <dbReference type="WBParaSite" id="Hba_21651"/>
    </source>
</evidence>
<feature type="transmembrane region" description="Helical" evidence="9">
    <location>
        <begin position="322"/>
        <end position="349"/>
    </location>
</feature>
<feature type="transmembrane region" description="Helical" evidence="9">
    <location>
        <begin position="679"/>
        <end position="698"/>
    </location>
</feature>
<dbReference type="InterPro" id="IPR036770">
    <property type="entry name" value="Ankyrin_rpt-contain_sf"/>
</dbReference>
<dbReference type="SMART" id="SM00248">
    <property type="entry name" value="ANK"/>
    <property type="match status" value="1"/>
</dbReference>
<feature type="transmembrane region" description="Helical" evidence="9">
    <location>
        <begin position="297"/>
        <end position="315"/>
    </location>
</feature>
<feature type="transmembrane region" description="Helical" evidence="9">
    <location>
        <begin position="864"/>
        <end position="885"/>
    </location>
</feature>
<evidence type="ECO:0000259" key="10">
    <source>
        <dbReference type="PROSITE" id="PS51797"/>
    </source>
</evidence>
<feature type="repeat" description="ANK" evidence="7">
    <location>
        <begin position="200"/>
        <end position="232"/>
    </location>
</feature>
<dbReference type="AlphaFoldDB" id="A0A1I7XVQ7"/>
<dbReference type="PROSITE" id="PS50297">
    <property type="entry name" value="ANK_REP_REGION"/>
    <property type="match status" value="1"/>
</dbReference>
<dbReference type="Gene3D" id="1.25.40.20">
    <property type="entry name" value="Ankyrin repeat-containing domain"/>
    <property type="match status" value="1"/>
</dbReference>
<evidence type="ECO:0000256" key="1">
    <source>
        <dbReference type="ARBA" id="ARBA00004141"/>
    </source>
</evidence>
<dbReference type="SUPFAM" id="SSF48403">
    <property type="entry name" value="Ankyrin repeat"/>
    <property type="match status" value="1"/>
</dbReference>
<dbReference type="WBParaSite" id="Hba_21651">
    <property type="protein sequence ID" value="Hba_21651"/>
    <property type="gene ID" value="Hba_21651"/>
</dbReference>
<organism evidence="11 12">
    <name type="scientific">Heterorhabditis bacteriophora</name>
    <name type="common">Entomopathogenic nematode worm</name>
    <dbReference type="NCBI Taxonomy" id="37862"/>
    <lineage>
        <taxon>Eukaryota</taxon>
        <taxon>Metazoa</taxon>
        <taxon>Ecdysozoa</taxon>
        <taxon>Nematoda</taxon>
        <taxon>Chromadorea</taxon>
        <taxon>Rhabditida</taxon>
        <taxon>Rhabditina</taxon>
        <taxon>Rhabditomorpha</taxon>
        <taxon>Strongyloidea</taxon>
        <taxon>Heterorhabditidae</taxon>
        <taxon>Heterorhabditis</taxon>
    </lineage>
</organism>
<evidence type="ECO:0000256" key="9">
    <source>
        <dbReference type="SAM" id="Phobius"/>
    </source>
</evidence>
<keyword evidence="5" id="KW-0325">Glycoprotein</keyword>
<feature type="transmembrane region" description="Helical" evidence="9">
    <location>
        <begin position="436"/>
        <end position="455"/>
    </location>
</feature>
<dbReference type="InterPro" id="IPR002110">
    <property type="entry name" value="Ankyrin_rpt"/>
</dbReference>
<keyword evidence="11" id="KW-1185">Reference proteome</keyword>
<dbReference type="InterPro" id="IPR018105">
    <property type="entry name" value="Translational_control_tumour_p"/>
</dbReference>
<dbReference type="PROSITE" id="PS51797">
    <property type="entry name" value="TCTP_3"/>
    <property type="match status" value="1"/>
</dbReference>
<comment type="similarity">
    <text evidence="8">Belongs to the TCTP family.</text>
</comment>
<feature type="transmembrane region" description="Helical" evidence="9">
    <location>
        <begin position="379"/>
        <end position="397"/>
    </location>
</feature>
<dbReference type="PANTHER" id="PTHR16189">
    <property type="entry name" value="TRANSMEMBRANE PROTEIN 104-RELATED"/>
    <property type="match status" value="1"/>
</dbReference>
<keyword evidence="4 9" id="KW-0472">Membrane</keyword>
<dbReference type="Pfam" id="PF12796">
    <property type="entry name" value="Ank_2"/>
    <property type="match status" value="1"/>
</dbReference>
<feature type="transmembrane region" description="Helical" evidence="9">
    <location>
        <begin position="576"/>
        <end position="596"/>
    </location>
</feature>
<evidence type="ECO:0000256" key="6">
    <source>
        <dbReference type="ARBA" id="ARBA00038166"/>
    </source>
</evidence>
<dbReference type="GO" id="GO:0016020">
    <property type="term" value="C:membrane"/>
    <property type="evidence" value="ECO:0007669"/>
    <property type="project" value="UniProtKB-SubCell"/>
</dbReference>
<keyword evidence="3 9" id="KW-1133">Transmembrane helix</keyword>
<name>A0A1I7XVQ7_HETBA</name>
<feature type="transmembrane region" description="Helical" evidence="9">
    <location>
        <begin position="512"/>
        <end position="531"/>
    </location>
</feature>
<evidence type="ECO:0000313" key="11">
    <source>
        <dbReference type="Proteomes" id="UP000095283"/>
    </source>
</evidence>
<feature type="transmembrane region" description="Helical" evidence="9">
    <location>
        <begin position="815"/>
        <end position="838"/>
    </location>
</feature>
<feature type="transmembrane region" description="Helical" evidence="9">
    <location>
        <begin position="608"/>
        <end position="627"/>
    </location>
</feature>
<dbReference type="PROSITE" id="PS50088">
    <property type="entry name" value="ANK_REPEAT"/>
    <property type="match status" value="1"/>
</dbReference>
<keyword evidence="7" id="KW-0040">ANK repeat</keyword>
<dbReference type="Proteomes" id="UP000095283">
    <property type="component" value="Unplaced"/>
</dbReference>
<dbReference type="InterPro" id="IPR011323">
    <property type="entry name" value="Mss4/transl-control_tumour"/>
</dbReference>
<feature type="transmembrane region" description="Helical" evidence="9">
    <location>
        <begin position="639"/>
        <end position="659"/>
    </location>
</feature>
<dbReference type="InterPro" id="IPR034737">
    <property type="entry name" value="TCTP"/>
</dbReference>